<dbReference type="EMBL" id="CACVKT020001737">
    <property type="protein sequence ID" value="CAC5370816.1"/>
    <property type="molecule type" value="Genomic_DNA"/>
</dbReference>
<dbReference type="GO" id="GO:0008270">
    <property type="term" value="F:zinc ion binding"/>
    <property type="evidence" value="ECO:0007669"/>
    <property type="project" value="UniProtKB-KW"/>
</dbReference>
<dbReference type="EC" id="1.14.11.67" evidence="12"/>
<dbReference type="GO" id="GO:0003677">
    <property type="term" value="F:DNA binding"/>
    <property type="evidence" value="ECO:0007669"/>
    <property type="project" value="UniProtKB-KW"/>
</dbReference>
<keyword evidence="4" id="KW-0862">Zinc</keyword>
<dbReference type="Pfam" id="PF00319">
    <property type="entry name" value="SRF-TF"/>
    <property type="match status" value="1"/>
</dbReference>
<dbReference type="SUPFAM" id="SSF55455">
    <property type="entry name" value="SRF-like"/>
    <property type="match status" value="1"/>
</dbReference>
<reference evidence="12 13" key="1">
    <citation type="submission" date="2020-06" db="EMBL/GenBank/DDBJ databases">
        <authorList>
            <person name="Li R."/>
            <person name="Bekaert M."/>
        </authorList>
    </citation>
    <scope>NUCLEOTIDE SEQUENCE [LARGE SCALE GENOMIC DNA]</scope>
    <source>
        <strain evidence="13">wild</strain>
    </source>
</reference>
<dbReference type="Gene3D" id="3.40.1810.10">
    <property type="entry name" value="Transcription factor, MADS-box"/>
    <property type="match status" value="1"/>
</dbReference>
<dbReference type="SUPFAM" id="SSF57903">
    <property type="entry name" value="FYVE/PHD zinc finger"/>
    <property type="match status" value="1"/>
</dbReference>
<evidence type="ECO:0000256" key="4">
    <source>
        <dbReference type="ARBA" id="ARBA00022833"/>
    </source>
</evidence>
<dbReference type="OrthoDB" id="10492221at2759"/>
<accession>A0A6J8AN86</accession>
<feature type="region of interest" description="Disordered" evidence="10">
    <location>
        <begin position="220"/>
        <end position="245"/>
    </location>
</feature>
<evidence type="ECO:0000256" key="2">
    <source>
        <dbReference type="ARBA" id="ARBA00022723"/>
    </source>
</evidence>
<keyword evidence="12" id="KW-0560">Oxidoreductase</keyword>
<dbReference type="GO" id="GO:0046983">
    <property type="term" value="F:protein dimerization activity"/>
    <property type="evidence" value="ECO:0007669"/>
    <property type="project" value="InterPro"/>
</dbReference>
<feature type="region of interest" description="Disordered" evidence="10">
    <location>
        <begin position="1"/>
        <end position="46"/>
    </location>
</feature>
<evidence type="ECO:0000313" key="12">
    <source>
        <dbReference type="EMBL" id="CAC5370816.1"/>
    </source>
</evidence>
<dbReference type="InterPro" id="IPR019787">
    <property type="entry name" value="Znf_PHD-finger"/>
</dbReference>
<dbReference type="AlphaFoldDB" id="A0A6J8AN86"/>
<keyword evidence="7" id="KW-0804">Transcription</keyword>
<gene>
    <name evidence="12" type="ORF">MCOR_9497</name>
</gene>
<evidence type="ECO:0000256" key="9">
    <source>
        <dbReference type="PROSITE-ProRule" id="PRU00146"/>
    </source>
</evidence>
<dbReference type="InterPro" id="IPR002100">
    <property type="entry name" value="TF_MADSbox"/>
</dbReference>
<keyword evidence="8" id="KW-0539">Nucleus</keyword>
<protein>
    <submittedName>
        <fullName evidence="12">KDM5</fullName>
        <ecNumber evidence="12">1.14.11.67</ecNumber>
    </submittedName>
</protein>
<dbReference type="InterPro" id="IPR011011">
    <property type="entry name" value="Znf_FYVE_PHD"/>
</dbReference>
<keyword evidence="3 9" id="KW-0863">Zinc-finger</keyword>
<dbReference type="Proteomes" id="UP000507470">
    <property type="component" value="Unassembled WGS sequence"/>
</dbReference>
<evidence type="ECO:0000256" key="10">
    <source>
        <dbReference type="SAM" id="MobiDB-lite"/>
    </source>
</evidence>
<dbReference type="Gene3D" id="3.30.40.10">
    <property type="entry name" value="Zinc/RING finger domain, C3HC4 (zinc finger)"/>
    <property type="match status" value="1"/>
</dbReference>
<keyword evidence="6" id="KW-0238">DNA-binding</keyword>
<organism evidence="12 13">
    <name type="scientific">Mytilus coruscus</name>
    <name type="common">Sea mussel</name>
    <dbReference type="NCBI Taxonomy" id="42192"/>
    <lineage>
        <taxon>Eukaryota</taxon>
        <taxon>Metazoa</taxon>
        <taxon>Spiralia</taxon>
        <taxon>Lophotrochozoa</taxon>
        <taxon>Mollusca</taxon>
        <taxon>Bivalvia</taxon>
        <taxon>Autobranchia</taxon>
        <taxon>Pteriomorphia</taxon>
        <taxon>Mytilida</taxon>
        <taxon>Mytiloidea</taxon>
        <taxon>Mytilidae</taxon>
        <taxon>Mytilinae</taxon>
        <taxon>Mytilus</taxon>
    </lineage>
</organism>
<keyword evidence="13" id="KW-1185">Reference proteome</keyword>
<comment type="subcellular location">
    <subcellularLocation>
        <location evidence="1">Nucleus</location>
    </subcellularLocation>
</comment>
<evidence type="ECO:0000256" key="1">
    <source>
        <dbReference type="ARBA" id="ARBA00004123"/>
    </source>
</evidence>
<evidence type="ECO:0000256" key="3">
    <source>
        <dbReference type="ARBA" id="ARBA00022771"/>
    </source>
</evidence>
<evidence type="ECO:0000256" key="8">
    <source>
        <dbReference type="ARBA" id="ARBA00023242"/>
    </source>
</evidence>
<evidence type="ECO:0000256" key="6">
    <source>
        <dbReference type="ARBA" id="ARBA00023125"/>
    </source>
</evidence>
<keyword evidence="5" id="KW-0805">Transcription regulation</keyword>
<dbReference type="InterPro" id="IPR013083">
    <property type="entry name" value="Znf_RING/FYVE/PHD"/>
</dbReference>
<keyword evidence="2" id="KW-0479">Metal-binding</keyword>
<dbReference type="InterPro" id="IPR036879">
    <property type="entry name" value="TF_MADSbox_sf"/>
</dbReference>
<feature type="domain" description="PHD-type" evidence="11">
    <location>
        <begin position="294"/>
        <end position="350"/>
    </location>
</feature>
<proteinExistence type="predicted"/>
<feature type="compositionally biased region" description="Basic and acidic residues" evidence="10">
    <location>
        <begin position="23"/>
        <end position="35"/>
    </location>
</feature>
<evidence type="ECO:0000256" key="5">
    <source>
        <dbReference type="ARBA" id="ARBA00023015"/>
    </source>
</evidence>
<evidence type="ECO:0000259" key="11">
    <source>
        <dbReference type="PROSITE" id="PS50016"/>
    </source>
</evidence>
<sequence length="350" mass="39565">MASEESEISKNVQDINVANTDLQNKELENKEKSEDSGGSSKDNNNCSQNTESRFYAEDQYLLCIIINCIVNVLQSPMYSITFISLNLSKKKVVTASYQDYKHLRTNTKNRRKQTLFMKAQEFSTLTGCSVFIKIVDNNLQKSFVLSTDDLYTSYQLSGLKPNTIEERLTYTDDNQHQFGLNPVMPSPIKITKDSQPNCILPGGLKQLPVFVDNTVVTQQEEETPMHLSPPPVTVNATTPSDDQDPIATMDNDLVLKVLDLIDEHPSLSETTINLLETMSTSHIVEEEVTENSALTTCRYCKTSYEEDNANGRQKKWVQCEGNCNQWMHSVCLPKKHPRPSKKTNTWSCPC</sequence>
<name>A0A6J8AN86_MYTCO</name>
<dbReference type="PROSITE" id="PS50016">
    <property type="entry name" value="ZF_PHD_2"/>
    <property type="match status" value="1"/>
</dbReference>
<dbReference type="GO" id="GO:0005634">
    <property type="term" value="C:nucleus"/>
    <property type="evidence" value="ECO:0007669"/>
    <property type="project" value="UniProtKB-SubCell"/>
</dbReference>
<dbReference type="GO" id="GO:0034647">
    <property type="term" value="F:histone H3K4me/H3K4me2/H3K4me3 demethylase activity"/>
    <property type="evidence" value="ECO:0007669"/>
    <property type="project" value="UniProtKB-EC"/>
</dbReference>
<evidence type="ECO:0000313" key="13">
    <source>
        <dbReference type="Proteomes" id="UP000507470"/>
    </source>
</evidence>
<feature type="compositionally biased region" description="Low complexity" evidence="10">
    <location>
        <begin position="36"/>
        <end position="45"/>
    </location>
</feature>
<evidence type="ECO:0000256" key="7">
    <source>
        <dbReference type="ARBA" id="ARBA00023163"/>
    </source>
</evidence>
<feature type="compositionally biased region" description="Polar residues" evidence="10">
    <location>
        <begin position="9"/>
        <end position="22"/>
    </location>
</feature>